<accession>A0A100XDL0</accession>
<dbReference type="EMBL" id="BCTB01000009">
    <property type="protein sequence ID" value="GAT14685.1"/>
    <property type="molecule type" value="Genomic_DNA"/>
</dbReference>
<evidence type="ECO:0000256" key="1">
    <source>
        <dbReference type="SAM" id="MobiDB-lite"/>
    </source>
</evidence>
<name>A0A100XDL0_MYCTH</name>
<feature type="region of interest" description="Disordered" evidence="1">
    <location>
        <begin position="247"/>
        <end position="401"/>
    </location>
</feature>
<reference evidence="2 3" key="1">
    <citation type="journal article" date="2016" name="Genome Announc.">
        <title>Draft Genome Sequences of Five Rapidly Growing Mycobacterium Species, M. thermoresistibile, M. fortuitum subsp. acetamidolyticum, M. canariasense, M. brisbanense, and M. novocastrense.</title>
        <authorList>
            <person name="Katahira K."/>
            <person name="Ogura Y."/>
            <person name="Gotoh Y."/>
            <person name="Hayashi T."/>
        </authorList>
    </citation>
    <scope>NUCLEOTIDE SEQUENCE [LARGE SCALE GENOMIC DNA]</scope>
    <source>
        <strain evidence="2 3">JCM6362</strain>
    </source>
</reference>
<proteinExistence type="predicted"/>
<organism evidence="2 3">
    <name type="scientific">Mycolicibacterium thermoresistibile</name>
    <name type="common">Mycobacterium thermoresistibile</name>
    <dbReference type="NCBI Taxonomy" id="1797"/>
    <lineage>
        <taxon>Bacteria</taxon>
        <taxon>Bacillati</taxon>
        <taxon>Actinomycetota</taxon>
        <taxon>Actinomycetes</taxon>
        <taxon>Mycobacteriales</taxon>
        <taxon>Mycobacteriaceae</taxon>
        <taxon>Mycolicibacterium</taxon>
    </lineage>
</organism>
<dbReference type="AlphaFoldDB" id="A0A100XDL0"/>
<protein>
    <submittedName>
        <fullName evidence="2">Uncharacterized protein</fullName>
    </submittedName>
</protein>
<sequence length="401" mass="41034">MAVRPLIGAGVVLSSAGLLIASLPTIAPPLLDREIRIAADAQTPSGAGSGFPIAPSPAPVEDLATGLHLVEDVGGPDAPTLLLADPSTLQTLLDAFFIGYPTSAGPDGFTGVAYFAVDQIFPDSPIVDAFFEGGFTEVARVVLVGLAGGEGTPLGGAINDFFEGGVTQLVGTALVDALPDDSYAHGVTDAFFFGYSNDPDDDEPPNGIVGATYYTLTTLISGTPPPVPDELAEPSTFGAVPFAATGRIPAVDQNPGPRVDGDTIGKTPVPAVPPTAAVNPGGVFENPVESPPASGRSWRVPTPPQPDPEPAAPPTDAAVAAEETPEPASTGRKPAAVDRTKRNQKPAVDMTTGNKTTVEPLLPFGKRPGGDPGNRIRDTWKRITDPSTPARSPESESTDEG</sequence>
<dbReference type="Proteomes" id="UP000069654">
    <property type="component" value="Unassembled WGS sequence"/>
</dbReference>
<comment type="caution">
    <text evidence="2">The sequence shown here is derived from an EMBL/GenBank/DDBJ whole genome shotgun (WGS) entry which is preliminary data.</text>
</comment>
<feature type="compositionally biased region" description="Low complexity" evidence="1">
    <location>
        <begin position="314"/>
        <end position="328"/>
    </location>
</feature>
<dbReference type="OrthoDB" id="4739125at2"/>
<reference evidence="3" key="2">
    <citation type="submission" date="2016-02" db="EMBL/GenBank/DDBJ databases">
        <title>Draft genome sequence of five rapidly growing Mycobacterium species.</title>
        <authorList>
            <person name="Katahira K."/>
            <person name="Gotou Y."/>
            <person name="Iida K."/>
            <person name="Ogura Y."/>
            <person name="Hayashi T."/>
        </authorList>
    </citation>
    <scope>NUCLEOTIDE SEQUENCE [LARGE SCALE GENOMIC DNA]</scope>
    <source>
        <strain evidence="3">JCM6362</strain>
    </source>
</reference>
<evidence type="ECO:0000313" key="2">
    <source>
        <dbReference type="EMBL" id="GAT14685.1"/>
    </source>
</evidence>
<feature type="compositionally biased region" description="Pro residues" evidence="1">
    <location>
        <begin position="301"/>
        <end position="313"/>
    </location>
</feature>
<dbReference type="RefSeq" id="WP_003925319.1">
    <property type="nucleotide sequence ID" value="NZ_BCTB01000009.1"/>
</dbReference>
<evidence type="ECO:0000313" key="3">
    <source>
        <dbReference type="Proteomes" id="UP000069654"/>
    </source>
</evidence>
<gene>
    <name evidence="2" type="ORF">RMCT_1655</name>
</gene>
<feature type="compositionally biased region" description="Basic and acidic residues" evidence="1">
    <location>
        <begin position="374"/>
        <end position="384"/>
    </location>
</feature>
<dbReference type="STRING" id="1797.RMCT_1655"/>